<protein>
    <submittedName>
        <fullName evidence="1">Uncharacterized protein</fullName>
    </submittedName>
</protein>
<dbReference type="Proteomes" id="UP001064048">
    <property type="component" value="Chromosome 20"/>
</dbReference>
<evidence type="ECO:0000313" key="2">
    <source>
        <dbReference type="Proteomes" id="UP001064048"/>
    </source>
</evidence>
<sequence>MEIVFGFVVPGAPSLRSDLPNITGSTSREEDVERNDGVEEGEQWTDCEAMDSEGTERSMEVTEVAQPVLPVADTCASESIANAVTPWPQRLRPRDRIGNSRPKLKGERTESPISTSDSIKIENVENATKYAPQFKFPEKLYNLEMKTAGSSIRLKCAAKGNPLPNITWYKNKEHVILRPYLKPTYGKWFVELEELSMTDNGNYTCKVCNELGCIQHTTNLHVQERFPAKPYIKDGYPGNKTVFENDTVEFLCPAVSDLEPYVGWTWSLSNDTEKQMVQSDNKNDKPDDLTLYNVTSANQGWYECIALSILGNDTARGYLTVKKEGAIVVVINTLNKLKRENIKKKQAIDATVALMAEQWAKVVKIENNSQDDNSILPTVSIEKVRYTELKNEVNASCLPSEYILPVDTKWELPRENLIMGSVLVKVNLEKLLKLNILGQLTQESRVP</sequence>
<reference evidence="1 2" key="1">
    <citation type="journal article" date="2022" name="Genome Biol. Evol.">
        <title>The Spruce Budworm Genome: Reconstructing the Evolutionary History of Antifreeze Proteins.</title>
        <authorList>
            <person name="Beliveau C."/>
            <person name="Gagne P."/>
            <person name="Picq S."/>
            <person name="Vernygora O."/>
            <person name="Keeling C.I."/>
            <person name="Pinkney K."/>
            <person name="Doucet D."/>
            <person name="Wen F."/>
            <person name="Johnston J.S."/>
            <person name="Maaroufi H."/>
            <person name="Boyle B."/>
            <person name="Laroche J."/>
            <person name="Dewar K."/>
            <person name="Juretic N."/>
            <person name="Blackburn G."/>
            <person name="Nisole A."/>
            <person name="Brunet B."/>
            <person name="Brandao M."/>
            <person name="Lumley L."/>
            <person name="Duan J."/>
            <person name="Quan G."/>
            <person name="Lucarotti C.J."/>
            <person name="Roe A.D."/>
            <person name="Sperling F.A.H."/>
            <person name="Levesque R.C."/>
            <person name="Cusson M."/>
        </authorList>
    </citation>
    <scope>NUCLEOTIDE SEQUENCE [LARGE SCALE GENOMIC DNA]</scope>
    <source>
        <strain evidence="1">Glfc:IPQL:Cfum</strain>
    </source>
</reference>
<organism evidence="1 2">
    <name type="scientific">Choristoneura fumiferana</name>
    <name type="common">Spruce budworm moth</name>
    <name type="synonym">Archips fumiferana</name>
    <dbReference type="NCBI Taxonomy" id="7141"/>
    <lineage>
        <taxon>Eukaryota</taxon>
        <taxon>Metazoa</taxon>
        <taxon>Ecdysozoa</taxon>
        <taxon>Arthropoda</taxon>
        <taxon>Hexapoda</taxon>
        <taxon>Insecta</taxon>
        <taxon>Pterygota</taxon>
        <taxon>Neoptera</taxon>
        <taxon>Endopterygota</taxon>
        <taxon>Lepidoptera</taxon>
        <taxon>Glossata</taxon>
        <taxon>Ditrysia</taxon>
        <taxon>Tortricoidea</taxon>
        <taxon>Tortricidae</taxon>
        <taxon>Tortricinae</taxon>
        <taxon>Choristoneura</taxon>
    </lineage>
</organism>
<keyword evidence="2" id="KW-1185">Reference proteome</keyword>
<evidence type="ECO:0000313" key="1">
    <source>
        <dbReference type="EMBL" id="KAI8437752.1"/>
    </source>
</evidence>
<accession>A0ACC0KMJ6</accession>
<dbReference type="EMBL" id="CM046120">
    <property type="protein sequence ID" value="KAI8437752.1"/>
    <property type="molecule type" value="Genomic_DNA"/>
</dbReference>
<comment type="caution">
    <text evidence="1">The sequence shown here is derived from an EMBL/GenBank/DDBJ whole genome shotgun (WGS) entry which is preliminary data.</text>
</comment>
<proteinExistence type="predicted"/>
<name>A0ACC0KMJ6_CHOFU</name>
<gene>
    <name evidence="1" type="ORF">MSG28_011986</name>
</gene>